<evidence type="ECO:0000256" key="2">
    <source>
        <dbReference type="ARBA" id="ARBA00022475"/>
    </source>
</evidence>
<keyword evidence="2" id="KW-1003">Cell membrane</keyword>
<evidence type="ECO:0000256" key="4">
    <source>
        <dbReference type="ARBA" id="ARBA00022989"/>
    </source>
</evidence>
<evidence type="ECO:0000256" key="7">
    <source>
        <dbReference type="ARBA" id="ARBA00023180"/>
    </source>
</evidence>
<reference evidence="8" key="1">
    <citation type="submission" date="2015-05" db="UniProtKB">
        <authorList>
            <consortium name="EnsemblMetazoa"/>
        </authorList>
    </citation>
    <scope>IDENTIFICATION</scope>
</reference>
<evidence type="ECO:0000313" key="8">
    <source>
        <dbReference type="EnsemblMetazoa" id="RPRC000047-PA"/>
    </source>
</evidence>
<evidence type="ECO:0000256" key="5">
    <source>
        <dbReference type="ARBA" id="ARBA00023136"/>
    </source>
</evidence>
<dbReference type="GO" id="GO:0005886">
    <property type="term" value="C:plasma membrane"/>
    <property type="evidence" value="ECO:0007669"/>
    <property type="project" value="UniProtKB-SubCell"/>
</dbReference>
<dbReference type="EnsemblMetazoa" id="RPRC000047-RA">
    <property type="protein sequence ID" value="RPRC000047-PA"/>
    <property type="gene ID" value="RPRC000047"/>
</dbReference>
<dbReference type="OMA" id="HYELENW"/>
<keyword evidence="4" id="KW-1133">Transmembrane helix</keyword>
<dbReference type="Proteomes" id="UP000015103">
    <property type="component" value="Unassembled WGS sequence"/>
</dbReference>
<keyword evidence="6" id="KW-0675">Receptor</keyword>
<keyword evidence="3" id="KW-0812">Transmembrane</keyword>
<dbReference type="Gene3D" id="1.10.287.70">
    <property type="match status" value="1"/>
</dbReference>
<dbReference type="PANTHER" id="PTHR42643:SF30">
    <property type="entry name" value="IONOTROPIC RECEPTOR 40A-RELATED"/>
    <property type="match status" value="1"/>
</dbReference>
<evidence type="ECO:0000256" key="6">
    <source>
        <dbReference type="ARBA" id="ARBA00023170"/>
    </source>
</evidence>
<dbReference type="InterPro" id="IPR052192">
    <property type="entry name" value="Insect_Ionotropic_Sensory_Rcpt"/>
</dbReference>
<accession>T1H7R8</accession>
<evidence type="ECO:0000256" key="1">
    <source>
        <dbReference type="ARBA" id="ARBA00004651"/>
    </source>
</evidence>
<dbReference type="eggNOG" id="KOG1052">
    <property type="taxonomic scope" value="Eukaryota"/>
</dbReference>
<dbReference type="SUPFAM" id="SSF53850">
    <property type="entry name" value="Periplasmic binding protein-like II"/>
    <property type="match status" value="1"/>
</dbReference>
<dbReference type="PANTHER" id="PTHR42643">
    <property type="entry name" value="IONOTROPIC RECEPTOR 20A-RELATED"/>
    <property type="match status" value="1"/>
</dbReference>
<dbReference type="EMBL" id="ACPB03001298">
    <property type="status" value="NOT_ANNOTATED_CDS"/>
    <property type="molecule type" value="Genomic_DNA"/>
</dbReference>
<organism evidence="8 9">
    <name type="scientific">Rhodnius prolixus</name>
    <name type="common">Triatomid bug</name>
    <dbReference type="NCBI Taxonomy" id="13249"/>
    <lineage>
        <taxon>Eukaryota</taxon>
        <taxon>Metazoa</taxon>
        <taxon>Ecdysozoa</taxon>
        <taxon>Arthropoda</taxon>
        <taxon>Hexapoda</taxon>
        <taxon>Insecta</taxon>
        <taxon>Pterygota</taxon>
        <taxon>Neoptera</taxon>
        <taxon>Paraneoptera</taxon>
        <taxon>Hemiptera</taxon>
        <taxon>Heteroptera</taxon>
        <taxon>Panheteroptera</taxon>
        <taxon>Cimicomorpha</taxon>
        <taxon>Reduviidae</taxon>
        <taxon>Triatominae</taxon>
        <taxon>Rhodnius</taxon>
    </lineage>
</organism>
<dbReference type="RefSeq" id="XP_073985337.1">
    <property type="nucleotide sequence ID" value="XM_074129236.1"/>
</dbReference>
<protein>
    <submittedName>
        <fullName evidence="8">Uncharacterized protein</fullName>
    </submittedName>
</protein>
<dbReference type="InParanoid" id="T1H7R8"/>
<evidence type="ECO:0000256" key="3">
    <source>
        <dbReference type="ARBA" id="ARBA00022692"/>
    </source>
</evidence>
<dbReference type="GeneID" id="141454709"/>
<evidence type="ECO:0000313" key="9">
    <source>
        <dbReference type="Proteomes" id="UP000015103"/>
    </source>
</evidence>
<keyword evidence="9" id="KW-1185">Reference proteome</keyword>
<name>T1H7R8_RHOPR</name>
<dbReference type="Gene3D" id="3.40.190.10">
    <property type="entry name" value="Periplasmic binding protein-like II"/>
    <property type="match status" value="1"/>
</dbReference>
<comment type="subcellular location">
    <subcellularLocation>
        <location evidence="1">Cell membrane</location>
        <topology evidence="1">Multi-pass membrane protein</topology>
    </subcellularLocation>
</comment>
<dbReference type="VEuPathDB" id="VectorBase:RPRC000047"/>
<sequence length="625" mass="72127">MKVKDFLFAIISVVYWLDSFGIGLPSSISHIISKHFLEIQGFQLYVCDKRDAIKIMKAFYNEPRLLSSKLLTTANSTRDTPLHFIQPSVLGIFVDLSCEKGIRFLNESSTKFNASYNWLFWTTNYNYLLTLLRPTRVRTDSNVTIALSGAGDTIRMLDLFRMHISLPFTVTEVELWYSNGTYIHLKDPPERKNFQRAVIPATLLLTSMDYDLNNSIDPLLDQAYMTGIDGAQRFGLSTFLTIADIFNITYSYTLAKSWGYPKKDGSWDGMMKHFQSGISEVGFGPAQLSFGREPLIDFLMSLYLFKCTFTFKQPKLFGTSKALIIPINYKTWICIFIVVILGAIILRAMTVHDKSEYSNDNWSGSTFLVLAALSQQGMPDNPDKNPTRLFYFFFLFFTYFIFLYYGISILNGLLLPAPNAIQNMDQLLESDIRIGIQDLPYFHYELENWNDSWTTGVNKKLQALKPPHKKYYGTVEGLQEIKKGHFALYNFVGQFYDSVPEVLTNAEIASLTEIEKFRPRKNGALVVENSPYKEIFKRKLFFMREVGIIDRERIYWMPRKPYASWELDALSVGMKPLSIAFIIIILGAFIAIIFCMTEVLIRERLKKRNKMLKSKKIAFTRKFRN</sequence>
<dbReference type="AlphaFoldDB" id="T1H7R8"/>
<proteinExistence type="predicted"/>
<keyword evidence="7" id="KW-0325">Glycoprotein</keyword>
<keyword evidence="5" id="KW-0472">Membrane</keyword>